<name>A0AAE9CA49_9CAUD</name>
<evidence type="ECO:0000313" key="2">
    <source>
        <dbReference type="Proteomes" id="UP000827751"/>
    </source>
</evidence>
<gene>
    <name evidence="1" type="ORF">CHEWBECCA_73</name>
</gene>
<reference evidence="1 2" key="1">
    <citation type="submission" date="2021-10" db="EMBL/GenBank/DDBJ databases">
        <authorList>
            <person name="Lavering E.D."/>
            <person name="James R."/>
            <person name="Fairhom J.D."/>
            <person name="Ogilvie B.H."/>
            <person name="Thurgood T.L."/>
            <person name="Robison R.A."/>
            <person name="Grose J.H."/>
        </authorList>
    </citation>
    <scope>NUCLEOTIDE SEQUENCE [LARGE SCALE GENOMIC DNA]</scope>
</reference>
<sequence length="77" mass="8921">MNKTDSQTLLKNVEALHNKFGNKLNTHEKWIVAYWQQIDRLKIEDGKIAVTDIINNATSPSHIIDTVTLYKVMKQVR</sequence>
<keyword evidence="2" id="KW-1185">Reference proteome</keyword>
<proteinExistence type="predicted"/>
<organism evidence="1 2">
    <name type="scientific">Bacillus phage vB_BanS_Chewbecca</name>
    <dbReference type="NCBI Taxonomy" id="2894786"/>
    <lineage>
        <taxon>Viruses</taxon>
        <taxon>Duplodnaviria</taxon>
        <taxon>Heunggongvirae</taxon>
        <taxon>Uroviricota</taxon>
        <taxon>Caudoviricetes</taxon>
        <taxon>Joanripponvirinae</taxon>
        <taxon>Tsamsavirus</taxon>
        <taxon>Tsamsavirus chewbecca</taxon>
    </lineage>
</organism>
<protein>
    <submittedName>
        <fullName evidence="1">Uncharacterized protein</fullName>
    </submittedName>
</protein>
<evidence type="ECO:0000313" key="1">
    <source>
        <dbReference type="EMBL" id="UGO46156.1"/>
    </source>
</evidence>
<dbReference type="Proteomes" id="UP000827751">
    <property type="component" value="Segment"/>
</dbReference>
<accession>A0AAE9CA49</accession>
<dbReference type="EMBL" id="OK499972">
    <property type="protein sequence ID" value="UGO46156.1"/>
    <property type="molecule type" value="Genomic_DNA"/>
</dbReference>